<proteinExistence type="predicted"/>
<evidence type="ECO:0000313" key="2">
    <source>
        <dbReference type="Proteomes" id="UP000516444"/>
    </source>
</evidence>
<dbReference type="AlphaFoldDB" id="A0A7G1P069"/>
<name>A0A7G1P069_9ACTN</name>
<reference evidence="1 2" key="1">
    <citation type="journal article" date="2014" name="Int. J. Syst. Evol. Microbiol.">
        <title>Complete genome sequence of Corynebacterium casei LMG S-19264T (=DSM 44701T), isolated from a smear-ripened cheese.</title>
        <authorList>
            <consortium name="US DOE Joint Genome Institute (JGI-PGF)"/>
            <person name="Walter F."/>
            <person name="Albersmeier A."/>
            <person name="Kalinowski J."/>
            <person name="Ruckert C."/>
        </authorList>
    </citation>
    <scope>NUCLEOTIDE SEQUENCE [LARGE SCALE GENOMIC DNA]</scope>
    <source>
        <strain evidence="1 2">JCM 4677</strain>
    </source>
</reference>
<evidence type="ECO:0000313" key="1">
    <source>
        <dbReference type="EMBL" id="BCL29153.1"/>
    </source>
</evidence>
<gene>
    <name evidence="1" type="ORF">GCM10017557_40120</name>
</gene>
<dbReference type="KEGG" id="sgm:GCM10017557_40120"/>
<dbReference type="Proteomes" id="UP000516444">
    <property type="component" value="Chromosome"/>
</dbReference>
<accession>A0A7G1P069</accession>
<sequence length="189" mass="21230">MGEAAHIYAASPRGPRYNASMTPHERKSIQNGVWLCKTCAKIIDAEEAAYPPETLRVWKQHAEAGAVRDSAAAVDQTGLLLADIVAARELLLSFCEAWQRNEPSMSFEIPFAVRTENSLKYSSDRVNAYHREIEPHIARVLVIARHILGSSHQAIVDLESESTDAHVNYIEMRECARNLQQLHSILELR</sequence>
<organism evidence="1 2">
    <name type="scientific">Streptomyces aurantiacus</name>
    <dbReference type="NCBI Taxonomy" id="47760"/>
    <lineage>
        <taxon>Bacteria</taxon>
        <taxon>Bacillati</taxon>
        <taxon>Actinomycetota</taxon>
        <taxon>Actinomycetes</taxon>
        <taxon>Kitasatosporales</taxon>
        <taxon>Streptomycetaceae</taxon>
        <taxon>Streptomyces</taxon>
        <taxon>Streptomyces aurantiacus group</taxon>
    </lineage>
</organism>
<dbReference type="EMBL" id="AP023440">
    <property type="protein sequence ID" value="BCL29153.1"/>
    <property type="molecule type" value="Genomic_DNA"/>
</dbReference>
<keyword evidence="2" id="KW-1185">Reference proteome</keyword>
<protein>
    <recommendedName>
        <fullName evidence="3">HNH endonuclease</fullName>
    </recommendedName>
</protein>
<evidence type="ECO:0008006" key="3">
    <source>
        <dbReference type="Google" id="ProtNLM"/>
    </source>
</evidence>